<dbReference type="InterPro" id="IPR036388">
    <property type="entry name" value="WH-like_DNA-bd_sf"/>
</dbReference>
<evidence type="ECO:0000256" key="3">
    <source>
        <dbReference type="ARBA" id="ARBA00023163"/>
    </source>
</evidence>
<dbReference type="PANTHER" id="PTHR43537">
    <property type="entry name" value="TRANSCRIPTIONAL REGULATOR, GNTR FAMILY"/>
    <property type="match status" value="1"/>
</dbReference>
<feature type="region of interest" description="Disordered" evidence="4">
    <location>
        <begin position="1"/>
        <end position="20"/>
    </location>
</feature>
<dbReference type="GO" id="GO:0003700">
    <property type="term" value="F:DNA-binding transcription factor activity"/>
    <property type="evidence" value="ECO:0007669"/>
    <property type="project" value="InterPro"/>
</dbReference>
<keyword evidence="1" id="KW-0805">Transcription regulation</keyword>
<dbReference type="SUPFAM" id="SSF46785">
    <property type="entry name" value="Winged helix' DNA-binding domain"/>
    <property type="match status" value="1"/>
</dbReference>
<dbReference type="InterPro" id="IPR000524">
    <property type="entry name" value="Tscrpt_reg_HTH_GntR"/>
</dbReference>
<feature type="domain" description="HTH gntR-type" evidence="5">
    <location>
        <begin position="22"/>
        <end position="89"/>
    </location>
</feature>
<dbReference type="Gene3D" id="1.20.120.530">
    <property type="entry name" value="GntR ligand-binding domain-like"/>
    <property type="match status" value="1"/>
</dbReference>
<dbReference type="PANTHER" id="PTHR43537:SF45">
    <property type="entry name" value="GNTR FAMILY REGULATORY PROTEIN"/>
    <property type="match status" value="1"/>
</dbReference>
<dbReference type="Gene3D" id="1.10.10.10">
    <property type="entry name" value="Winged helix-like DNA-binding domain superfamily/Winged helix DNA-binding domain"/>
    <property type="match status" value="1"/>
</dbReference>
<gene>
    <name evidence="6" type="ORF">CARN2_0715</name>
</gene>
<dbReference type="InterPro" id="IPR008920">
    <property type="entry name" value="TF_FadR/GntR_C"/>
</dbReference>
<proteinExistence type="predicted"/>
<dbReference type="Pfam" id="PF07729">
    <property type="entry name" value="FCD"/>
    <property type="match status" value="1"/>
</dbReference>
<keyword evidence="3" id="KW-0804">Transcription</keyword>
<dbReference type="PRINTS" id="PR00035">
    <property type="entry name" value="HTHGNTR"/>
</dbReference>
<evidence type="ECO:0000259" key="5">
    <source>
        <dbReference type="PROSITE" id="PS50949"/>
    </source>
</evidence>
<sequence>MKTAAARTNSVTRKGKPAPKPASRALEIYARLREDVFEFRLLPGQRFTESELAEYYGASRTPVREALLRLQAEGLVRGYFRSGWEVVPIDFARFDHLYELRKLIEVHAVRKLAMREVAADLQGLLDRLAATWIVDKSQRLSDSRSIAALDETFHTDLVTAADNPEILRVHADVTDRIRIIRRLDFTYAHRVSTTYDEHAAILRAIQRHKADQAELLIRAHIDRSQIETRKITLHRLQSVRTEAQQGVPV</sequence>
<accession>E6PK74</accession>
<feature type="compositionally biased region" description="Polar residues" evidence="4">
    <location>
        <begin position="1"/>
        <end position="12"/>
    </location>
</feature>
<dbReference type="PROSITE" id="PS50949">
    <property type="entry name" value="HTH_GNTR"/>
    <property type="match status" value="1"/>
</dbReference>
<dbReference type="CDD" id="cd07377">
    <property type="entry name" value="WHTH_GntR"/>
    <property type="match status" value="1"/>
</dbReference>
<dbReference type="InterPro" id="IPR036390">
    <property type="entry name" value="WH_DNA-bd_sf"/>
</dbReference>
<protein>
    <submittedName>
        <fullName evidence="6">Putative transcriptional regulator, GntR family</fullName>
    </submittedName>
</protein>
<dbReference type="EMBL" id="CABM01000004">
    <property type="protein sequence ID" value="CBH95325.1"/>
    <property type="molecule type" value="Genomic_DNA"/>
</dbReference>
<dbReference type="Pfam" id="PF00392">
    <property type="entry name" value="GntR"/>
    <property type="match status" value="1"/>
</dbReference>
<dbReference type="AlphaFoldDB" id="E6PK74"/>
<evidence type="ECO:0000256" key="1">
    <source>
        <dbReference type="ARBA" id="ARBA00023015"/>
    </source>
</evidence>
<evidence type="ECO:0000256" key="4">
    <source>
        <dbReference type="SAM" id="MobiDB-lite"/>
    </source>
</evidence>
<evidence type="ECO:0000313" key="6">
    <source>
        <dbReference type="EMBL" id="CBH95325.1"/>
    </source>
</evidence>
<keyword evidence="2" id="KW-0238">DNA-binding</keyword>
<dbReference type="GO" id="GO:0003677">
    <property type="term" value="F:DNA binding"/>
    <property type="evidence" value="ECO:0007669"/>
    <property type="project" value="UniProtKB-KW"/>
</dbReference>
<name>E6PK74_9ZZZZ</name>
<comment type="caution">
    <text evidence="6">The sequence shown here is derived from an EMBL/GenBank/DDBJ whole genome shotgun (WGS) entry which is preliminary data.</text>
</comment>
<organism evidence="6">
    <name type="scientific">mine drainage metagenome</name>
    <dbReference type="NCBI Taxonomy" id="410659"/>
    <lineage>
        <taxon>unclassified sequences</taxon>
        <taxon>metagenomes</taxon>
        <taxon>ecological metagenomes</taxon>
    </lineage>
</organism>
<dbReference type="SMART" id="SM00895">
    <property type="entry name" value="FCD"/>
    <property type="match status" value="1"/>
</dbReference>
<reference evidence="6" key="1">
    <citation type="submission" date="2009-10" db="EMBL/GenBank/DDBJ databases">
        <title>Diversity of trophic interactions inside an arsenic-rich microbial ecosystem.</title>
        <authorList>
            <person name="Bertin P.N."/>
            <person name="Heinrich-Salmeron A."/>
            <person name="Pelletier E."/>
            <person name="Goulhen-Chollet F."/>
            <person name="Arsene-Ploetze F."/>
            <person name="Gallien S."/>
            <person name="Calteau A."/>
            <person name="Vallenet D."/>
            <person name="Casiot C."/>
            <person name="Chane-Woon-Ming B."/>
            <person name="Giloteaux L."/>
            <person name="Barakat M."/>
            <person name="Bonnefoy V."/>
            <person name="Bruneel O."/>
            <person name="Chandler M."/>
            <person name="Cleiss J."/>
            <person name="Duran R."/>
            <person name="Elbaz-Poulichet F."/>
            <person name="Fonknechten N."/>
            <person name="Lauga B."/>
            <person name="Mornico D."/>
            <person name="Ortet P."/>
            <person name="Schaeffer C."/>
            <person name="Siguier P."/>
            <person name="Alexander Thil Smith A."/>
            <person name="Van Dorsselaer A."/>
            <person name="Weissenbach J."/>
            <person name="Medigue C."/>
            <person name="Le Paslier D."/>
        </authorList>
    </citation>
    <scope>NUCLEOTIDE SEQUENCE</scope>
</reference>
<evidence type="ECO:0000256" key="2">
    <source>
        <dbReference type="ARBA" id="ARBA00023125"/>
    </source>
</evidence>
<dbReference type="InterPro" id="IPR011711">
    <property type="entry name" value="GntR_C"/>
</dbReference>
<dbReference type="SMART" id="SM00345">
    <property type="entry name" value="HTH_GNTR"/>
    <property type="match status" value="1"/>
</dbReference>
<dbReference type="SUPFAM" id="SSF48008">
    <property type="entry name" value="GntR ligand-binding domain-like"/>
    <property type="match status" value="1"/>
</dbReference>